<dbReference type="InParanoid" id="E9HZD5"/>
<dbReference type="EMBL" id="GL733320">
    <property type="protein sequence ID" value="EFX62894.1"/>
    <property type="molecule type" value="Genomic_DNA"/>
</dbReference>
<evidence type="ECO:0000313" key="1">
    <source>
        <dbReference type="EMBL" id="EFX62894.1"/>
    </source>
</evidence>
<proteinExistence type="predicted"/>
<evidence type="ECO:0000313" key="2">
    <source>
        <dbReference type="Proteomes" id="UP000000305"/>
    </source>
</evidence>
<dbReference type="PhylomeDB" id="E9HZD5"/>
<dbReference type="HOGENOM" id="CLU_146237_0_0_1"/>
<accession>E9HZD5</accession>
<dbReference type="KEGG" id="dpx:DAPPUDRAFT_336262"/>
<organism evidence="1 2">
    <name type="scientific">Daphnia pulex</name>
    <name type="common">Water flea</name>
    <dbReference type="NCBI Taxonomy" id="6669"/>
    <lineage>
        <taxon>Eukaryota</taxon>
        <taxon>Metazoa</taxon>
        <taxon>Ecdysozoa</taxon>
        <taxon>Arthropoda</taxon>
        <taxon>Crustacea</taxon>
        <taxon>Branchiopoda</taxon>
        <taxon>Diplostraca</taxon>
        <taxon>Cladocera</taxon>
        <taxon>Anomopoda</taxon>
        <taxon>Daphniidae</taxon>
        <taxon>Daphnia</taxon>
    </lineage>
</organism>
<dbReference type="Proteomes" id="UP000000305">
    <property type="component" value="Unassembled WGS sequence"/>
</dbReference>
<sequence>MQMEDMDLLLGNDFLKQFGKLYIDYEASKTLITVGDLPLSLIEPQKMELTKSNKIRTTEGVNIPTSSIQNVPIVLQSGAETQLLTPGVGNSPESSYTLARILSES</sequence>
<protein>
    <submittedName>
        <fullName evidence="1">Uncharacterized protein</fullName>
    </submittedName>
</protein>
<keyword evidence="2" id="KW-1185">Reference proteome</keyword>
<gene>
    <name evidence="1" type="ORF">DAPPUDRAFT_336262</name>
</gene>
<dbReference type="AlphaFoldDB" id="E9HZD5"/>
<reference evidence="1 2" key="1">
    <citation type="journal article" date="2011" name="Science">
        <title>The ecoresponsive genome of Daphnia pulex.</title>
        <authorList>
            <person name="Colbourne J.K."/>
            <person name="Pfrender M.E."/>
            <person name="Gilbert D."/>
            <person name="Thomas W.K."/>
            <person name="Tucker A."/>
            <person name="Oakley T.H."/>
            <person name="Tokishita S."/>
            <person name="Aerts A."/>
            <person name="Arnold G.J."/>
            <person name="Basu M.K."/>
            <person name="Bauer D.J."/>
            <person name="Caceres C.E."/>
            <person name="Carmel L."/>
            <person name="Casola C."/>
            <person name="Choi J.H."/>
            <person name="Detter J.C."/>
            <person name="Dong Q."/>
            <person name="Dusheyko S."/>
            <person name="Eads B.D."/>
            <person name="Frohlich T."/>
            <person name="Geiler-Samerotte K.A."/>
            <person name="Gerlach D."/>
            <person name="Hatcher P."/>
            <person name="Jogdeo S."/>
            <person name="Krijgsveld J."/>
            <person name="Kriventseva E.V."/>
            <person name="Kultz D."/>
            <person name="Laforsch C."/>
            <person name="Lindquist E."/>
            <person name="Lopez J."/>
            <person name="Manak J.R."/>
            <person name="Muller J."/>
            <person name="Pangilinan J."/>
            <person name="Patwardhan R.P."/>
            <person name="Pitluck S."/>
            <person name="Pritham E.J."/>
            <person name="Rechtsteiner A."/>
            <person name="Rho M."/>
            <person name="Rogozin I.B."/>
            <person name="Sakarya O."/>
            <person name="Salamov A."/>
            <person name="Schaack S."/>
            <person name="Shapiro H."/>
            <person name="Shiga Y."/>
            <person name="Skalitzky C."/>
            <person name="Smith Z."/>
            <person name="Souvorov A."/>
            <person name="Sung W."/>
            <person name="Tang Z."/>
            <person name="Tsuchiya D."/>
            <person name="Tu H."/>
            <person name="Vos H."/>
            <person name="Wang M."/>
            <person name="Wolf Y.I."/>
            <person name="Yamagata H."/>
            <person name="Yamada T."/>
            <person name="Ye Y."/>
            <person name="Shaw J.R."/>
            <person name="Andrews J."/>
            <person name="Crease T.J."/>
            <person name="Tang H."/>
            <person name="Lucas S.M."/>
            <person name="Robertson H.M."/>
            <person name="Bork P."/>
            <person name="Koonin E.V."/>
            <person name="Zdobnov E.M."/>
            <person name="Grigoriev I.V."/>
            <person name="Lynch M."/>
            <person name="Boore J.L."/>
        </authorList>
    </citation>
    <scope>NUCLEOTIDE SEQUENCE [LARGE SCALE GENOMIC DNA]</scope>
</reference>
<name>E9HZD5_DAPPU</name>